<dbReference type="Proteomes" id="UP001198806">
    <property type="component" value="Unassembled WGS sequence"/>
</dbReference>
<sequence length="337" mass="38323">MSRLENIQNSFKSIQAKTKAFFHGDRWKEVLVFFFFALLAFGFWLLQSLQQEYEIELVFPVKYKNVPADIAFNAPEVETITAKVKDKGSVLLNYTFGRSFAPIEVNMKNTKEKNGSVQVSKRQIENDIQKQLIATTALQSFDPQQIDMDFSQRVHKEIQVVFNGDIHMEAGFQLSGDIQINPQKINAYATAAILDTLTSVKTAFTEVKKANKNITRTVQLIKVDGVNFDPENVSITIPIEEYTEKTLEIPVSCSHIPPHYTVRMFPAVVKVTCSVPLSRFKGLSEDMFSIHIPFEDLEQNVSGTLPVKLTKKPDWVHTATLLPDKVEFILEHNNKHD</sequence>
<dbReference type="PANTHER" id="PTHR37804:SF1">
    <property type="entry name" value="CDAA REGULATORY PROTEIN CDAR"/>
    <property type="match status" value="1"/>
</dbReference>
<dbReference type="PANTHER" id="PTHR37804">
    <property type="entry name" value="CDAA REGULATORY PROTEIN CDAR"/>
    <property type="match status" value="1"/>
</dbReference>
<organism evidence="2 7">
    <name type="scientific">Parabacteroides distasonis</name>
    <dbReference type="NCBI Taxonomy" id="823"/>
    <lineage>
        <taxon>Bacteria</taxon>
        <taxon>Pseudomonadati</taxon>
        <taxon>Bacteroidota</taxon>
        <taxon>Bacteroidia</taxon>
        <taxon>Bacteroidales</taxon>
        <taxon>Tannerellaceae</taxon>
        <taxon>Parabacteroides</taxon>
    </lineage>
</organism>
<dbReference type="Gene3D" id="2.170.120.30">
    <property type="match status" value="1"/>
</dbReference>
<evidence type="ECO:0000313" key="9">
    <source>
        <dbReference type="Proteomes" id="UP000463337"/>
    </source>
</evidence>
<dbReference type="EMBL" id="CYXP01000008">
    <property type="protein sequence ID" value="CUN29025.1"/>
    <property type="molecule type" value="Genomic_DNA"/>
</dbReference>
<proteinExistence type="predicted"/>
<keyword evidence="1" id="KW-0812">Transmembrane</keyword>
<reference evidence="3" key="4">
    <citation type="submission" date="2021-10" db="EMBL/GenBank/DDBJ databases">
        <title>Collection of gut derived symbiotic bacterial strains cultured from healthy donors.</title>
        <authorList>
            <person name="Lin H."/>
            <person name="Littmann E."/>
            <person name="Kohout C."/>
            <person name="Pamer E.G."/>
        </authorList>
    </citation>
    <scope>NUCLEOTIDE SEQUENCE</scope>
    <source>
        <strain evidence="3">DFI.2.94</strain>
    </source>
</reference>
<evidence type="ECO:0000313" key="5">
    <source>
        <dbReference type="EMBL" id="RHD72703.1"/>
    </source>
</evidence>
<protein>
    <submittedName>
        <fullName evidence="2">Uncharacterized protein conserved in bacteria</fullName>
    </submittedName>
    <submittedName>
        <fullName evidence="3">YbbR-like domain-containing protein</fullName>
    </submittedName>
</protein>
<evidence type="ECO:0000313" key="3">
    <source>
        <dbReference type="EMBL" id="MCB6517913.1"/>
    </source>
</evidence>
<dbReference type="Proteomes" id="UP000284660">
    <property type="component" value="Unassembled WGS sequence"/>
</dbReference>
<evidence type="ECO:0000313" key="6">
    <source>
        <dbReference type="EMBL" id="WET66366.1"/>
    </source>
</evidence>
<evidence type="ECO:0000313" key="7">
    <source>
        <dbReference type="Proteomes" id="UP000095591"/>
    </source>
</evidence>
<evidence type="ECO:0000256" key="1">
    <source>
        <dbReference type="SAM" id="Phobius"/>
    </source>
</evidence>
<dbReference type="Proteomes" id="UP000463337">
    <property type="component" value="Unassembled WGS sequence"/>
</dbReference>
<dbReference type="InterPro" id="IPR053154">
    <property type="entry name" value="c-di-AMP_regulator"/>
</dbReference>
<keyword evidence="1" id="KW-0472">Membrane</keyword>
<reference evidence="5 8" key="2">
    <citation type="submission" date="2018-08" db="EMBL/GenBank/DDBJ databases">
        <title>A genome reference for cultivated species of the human gut microbiota.</title>
        <authorList>
            <person name="Zou Y."/>
            <person name="Xue W."/>
            <person name="Luo G."/>
        </authorList>
    </citation>
    <scope>NUCLEOTIDE SEQUENCE [LARGE SCALE GENOMIC DNA]</scope>
    <source>
        <strain evidence="5 8">AM30-4</strain>
    </source>
</reference>
<dbReference type="EMBL" id="WKLT01000021">
    <property type="protein sequence ID" value="MRY59856.1"/>
    <property type="molecule type" value="Genomic_DNA"/>
</dbReference>
<dbReference type="EMBL" id="QSJN01000010">
    <property type="protein sequence ID" value="RHD72703.1"/>
    <property type="molecule type" value="Genomic_DNA"/>
</dbReference>
<evidence type="ECO:0000313" key="4">
    <source>
        <dbReference type="EMBL" id="MRY59856.1"/>
    </source>
</evidence>
<gene>
    <name evidence="5" type="ORF">DW782_15505</name>
    <name evidence="2" type="ORF">ERS852429_03346</name>
    <name evidence="4" type="ORF">GKD59_18480</name>
    <name evidence="3" type="ORF">LI194_08910</name>
    <name evidence="6" type="ORF">P2T59_10360</name>
</gene>
<dbReference type="EMBL" id="CP120353">
    <property type="protein sequence ID" value="WET66366.1"/>
    <property type="molecule type" value="Genomic_DNA"/>
</dbReference>
<evidence type="ECO:0000313" key="8">
    <source>
        <dbReference type="Proteomes" id="UP000284660"/>
    </source>
</evidence>
<feature type="transmembrane region" description="Helical" evidence="1">
    <location>
        <begin position="27"/>
        <end position="46"/>
    </location>
</feature>
<reference evidence="6" key="5">
    <citation type="submission" date="2023-03" db="EMBL/GenBank/DDBJ databases">
        <title>Parabacteroides distasonis, a bacteria resistant against UC.</title>
        <authorList>
            <person name="Dai W."/>
        </authorList>
    </citation>
    <scope>NUCLEOTIDE SEQUENCE</scope>
    <source>
        <strain evidence="6">F1-28</strain>
    </source>
</reference>
<keyword evidence="1" id="KW-1133">Transmembrane helix</keyword>
<dbReference type="AlphaFoldDB" id="A0A173VSA9"/>
<dbReference type="Gene3D" id="2.170.120.40">
    <property type="entry name" value="YbbR-like domain"/>
    <property type="match status" value="1"/>
</dbReference>
<name>A0A173VSA9_PARDI</name>
<dbReference type="Proteomes" id="UP001221009">
    <property type="component" value="Chromosome"/>
</dbReference>
<evidence type="ECO:0000313" key="2">
    <source>
        <dbReference type="EMBL" id="CUN29025.1"/>
    </source>
</evidence>
<dbReference type="Proteomes" id="UP000095591">
    <property type="component" value="Unassembled WGS sequence"/>
</dbReference>
<reference evidence="2 7" key="1">
    <citation type="submission" date="2015-09" db="EMBL/GenBank/DDBJ databases">
        <authorList>
            <consortium name="Pathogen Informatics"/>
        </authorList>
    </citation>
    <scope>NUCLEOTIDE SEQUENCE [LARGE SCALE GENOMIC DNA]</scope>
    <source>
        <strain evidence="2 7">2789STDY5608872</strain>
    </source>
</reference>
<accession>A0A173VSA9</accession>
<reference evidence="4 9" key="3">
    <citation type="journal article" date="2019" name="Nat. Med.">
        <title>A library of human gut bacterial isolates paired with longitudinal multiomics data enables mechanistic microbiome research.</title>
        <authorList>
            <person name="Poyet M."/>
            <person name="Groussin M."/>
            <person name="Gibbons S.M."/>
            <person name="Avila-Pacheco J."/>
            <person name="Jiang X."/>
            <person name="Kearney S.M."/>
            <person name="Perrotta A.R."/>
            <person name="Berdy B."/>
            <person name="Zhao S."/>
            <person name="Lieberman T.D."/>
            <person name="Swanson P.K."/>
            <person name="Smith M."/>
            <person name="Roesemann S."/>
            <person name="Alexander J.E."/>
            <person name="Rich S.A."/>
            <person name="Livny J."/>
            <person name="Vlamakis H."/>
            <person name="Clish C."/>
            <person name="Bullock K."/>
            <person name="Deik A."/>
            <person name="Scott J."/>
            <person name="Pierce K.A."/>
            <person name="Xavier R.J."/>
            <person name="Alm E.J."/>
        </authorList>
    </citation>
    <scope>NUCLEOTIDE SEQUENCE [LARGE SCALE GENOMIC DNA]</scope>
    <source>
        <strain evidence="4 9">BIOML-A41</strain>
    </source>
</reference>
<dbReference type="EMBL" id="JAJCNI010000008">
    <property type="protein sequence ID" value="MCB6517913.1"/>
    <property type="molecule type" value="Genomic_DNA"/>
</dbReference>
<dbReference type="RefSeq" id="WP_005864938.1">
    <property type="nucleotide sequence ID" value="NZ_AP019729.1"/>
</dbReference>